<evidence type="ECO:0000313" key="2">
    <source>
        <dbReference type="Proteomes" id="UP001314170"/>
    </source>
</evidence>
<dbReference type="EMBL" id="CAWUPB010001195">
    <property type="protein sequence ID" value="CAK7355296.1"/>
    <property type="molecule type" value="Genomic_DNA"/>
</dbReference>
<comment type="caution">
    <text evidence="1">The sequence shown here is derived from an EMBL/GenBank/DDBJ whole genome shotgun (WGS) entry which is preliminary data.</text>
</comment>
<dbReference type="AlphaFoldDB" id="A0AAV1SR31"/>
<reference evidence="1 2" key="1">
    <citation type="submission" date="2024-01" db="EMBL/GenBank/DDBJ databases">
        <authorList>
            <person name="Waweru B."/>
        </authorList>
    </citation>
    <scope>NUCLEOTIDE SEQUENCE [LARGE SCALE GENOMIC DNA]</scope>
</reference>
<gene>
    <name evidence="1" type="ORF">DCAF_LOCUS25594</name>
</gene>
<evidence type="ECO:0000313" key="1">
    <source>
        <dbReference type="EMBL" id="CAK7355296.1"/>
    </source>
</evidence>
<feature type="non-terminal residue" evidence="1">
    <location>
        <position position="1"/>
    </location>
</feature>
<protein>
    <submittedName>
        <fullName evidence="1">Uncharacterized protein</fullName>
    </submittedName>
</protein>
<name>A0AAV1SR31_9ROSI</name>
<sequence length="84" mass="9737">SPAFEFLFHQRNESNIVPFTRVDVNTGSILCVLDRGWSTYDNVIISRVQLSVENKVISFDAYPNFIVFIIDPYINEILQLNIRT</sequence>
<dbReference type="Proteomes" id="UP001314170">
    <property type="component" value="Unassembled WGS sequence"/>
</dbReference>
<keyword evidence="2" id="KW-1185">Reference proteome</keyword>
<accession>A0AAV1SR31</accession>
<organism evidence="1 2">
    <name type="scientific">Dovyalis caffra</name>
    <dbReference type="NCBI Taxonomy" id="77055"/>
    <lineage>
        <taxon>Eukaryota</taxon>
        <taxon>Viridiplantae</taxon>
        <taxon>Streptophyta</taxon>
        <taxon>Embryophyta</taxon>
        <taxon>Tracheophyta</taxon>
        <taxon>Spermatophyta</taxon>
        <taxon>Magnoliopsida</taxon>
        <taxon>eudicotyledons</taxon>
        <taxon>Gunneridae</taxon>
        <taxon>Pentapetalae</taxon>
        <taxon>rosids</taxon>
        <taxon>fabids</taxon>
        <taxon>Malpighiales</taxon>
        <taxon>Salicaceae</taxon>
        <taxon>Flacourtieae</taxon>
        <taxon>Dovyalis</taxon>
    </lineage>
</organism>
<proteinExistence type="predicted"/>